<protein>
    <submittedName>
        <fullName evidence="1">Uncharacterized protein</fullName>
    </submittedName>
</protein>
<organism evidence="1 2">
    <name type="scientific">Rhizophagus clarus</name>
    <dbReference type="NCBI Taxonomy" id="94130"/>
    <lineage>
        <taxon>Eukaryota</taxon>
        <taxon>Fungi</taxon>
        <taxon>Fungi incertae sedis</taxon>
        <taxon>Mucoromycota</taxon>
        <taxon>Glomeromycotina</taxon>
        <taxon>Glomeromycetes</taxon>
        <taxon>Glomerales</taxon>
        <taxon>Glomeraceae</taxon>
        <taxon>Rhizophagus</taxon>
    </lineage>
</organism>
<reference evidence="1" key="1">
    <citation type="submission" date="2019-10" db="EMBL/GenBank/DDBJ databases">
        <title>Conservation and host-specific expression of non-tandemly repeated heterogenous ribosome RNA gene in arbuscular mycorrhizal fungi.</title>
        <authorList>
            <person name="Maeda T."/>
            <person name="Kobayashi Y."/>
            <person name="Nakagawa T."/>
            <person name="Ezawa T."/>
            <person name="Yamaguchi K."/>
            <person name="Bino T."/>
            <person name="Nishimoto Y."/>
            <person name="Shigenobu S."/>
            <person name="Kawaguchi M."/>
        </authorList>
    </citation>
    <scope>NUCLEOTIDE SEQUENCE</scope>
    <source>
        <strain evidence="1">HR1</strain>
    </source>
</reference>
<sequence>MSKLCRYTRNQNFNSGKYYNSKELGESFFKKDHFHQMVLRQYCQYSGVLYEIFCQFRSPVILRSDNGKEFTATRSF</sequence>
<comment type="caution">
    <text evidence="1">The sequence shown here is derived from an EMBL/GenBank/DDBJ whole genome shotgun (WGS) entry which is preliminary data.</text>
</comment>
<dbReference type="EMBL" id="BLAL01000242">
    <property type="protein sequence ID" value="GES95393.1"/>
    <property type="molecule type" value="Genomic_DNA"/>
</dbReference>
<accession>A0A8H3LUX7</accession>
<evidence type="ECO:0000313" key="2">
    <source>
        <dbReference type="Proteomes" id="UP000615446"/>
    </source>
</evidence>
<gene>
    <name evidence="1" type="ORF">RCL2_002206800</name>
</gene>
<name>A0A8H3LUX7_9GLOM</name>
<dbReference type="Proteomes" id="UP000615446">
    <property type="component" value="Unassembled WGS sequence"/>
</dbReference>
<proteinExistence type="predicted"/>
<dbReference type="AlphaFoldDB" id="A0A8H3LUX7"/>
<evidence type="ECO:0000313" key="1">
    <source>
        <dbReference type="EMBL" id="GES95393.1"/>
    </source>
</evidence>